<gene>
    <name evidence="2" type="ORF">CX676_02500</name>
</gene>
<feature type="region of interest" description="Disordered" evidence="1">
    <location>
        <begin position="42"/>
        <end position="98"/>
    </location>
</feature>
<accession>A0A2H5EV41</accession>
<name>A0A2H5EV41_9RHOB</name>
<protein>
    <submittedName>
        <fullName evidence="2">Uncharacterized protein</fullName>
    </submittedName>
</protein>
<keyword evidence="3" id="KW-1185">Reference proteome</keyword>
<proteinExistence type="predicted"/>
<dbReference type="KEGG" id="pzh:CX676_02500"/>
<dbReference type="AlphaFoldDB" id="A0A2H5EV41"/>
<dbReference type="Proteomes" id="UP000234530">
    <property type="component" value="Chromosome"/>
</dbReference>
<dbReference type="EMBL" id="CP025430">
    <property type="protein sequence ID" value="AUH63165.1"/>
    <property type="molecule type" value="Genomic_DNA"/>
</dbReference>
<reference evidence="2 3" key="1">
    <citation type="journal article" date="2013" name="Antonie Van Leeuwenhoek">
        <title>Paracoccus zhejiangensis sp. nov., isolated from activated sludge in wastewater-treatment system.</title>
        <authorList>
            <person name="Wu Z.G."/>
            <person name="Zhang D.F."/>
            <person name="Liu Y.L."/>
            <person name="Wang F."/>
            <person name="Jiang X."/>
            <person name="Li C."/>
            <person name="Li S.P."/>
            <person name="Hong Q."/>
            <person name="Li W.J."/>
        </authorList>
    </citation>
    <scope>NUCLEOTIDE SEQUENCE [LARGE SCALE GENOMIC DNA]</scope>
    <source>
        <strain evidence="2 3">J6</strain>
    </source>
</reference>
<evidence type="ECO:0000313" key="3">
    <source>
        <dbReference type="Proteomes" id="UP000234530"/>
    </source>
</evidence>
<organism evidence="2 3">
    <name type="scientific">Paracoccus zhejiangensis</name>
    <dbReference type="NCBI Taxonomy" id="1077935"/>
    <lineage>
        <taxon>Bacteria</taxon>
        <taxon>Pseudomonadati</taxon>
        <taxon>Pseudomonadota</taxon>
        <taxon>Alphaproteobacteria</taxon>
        <taxon>Rhodobacterales</taxon>
        <taxon>Paracoccaceae</taxon>
        <taxon>Paracoccus</taxon>
    </lineage>
</organism>
<evidence type="ECO:0000256" key="1">
    <source>
        <dbReference type="SAM" id="MobiDB-lite"/>
    </source>
</evidence>
<sequence>MIKFLVVLVVAAVIALVGYAYLGDMEPQQREIRTAIPVQGGELAPAPAAPAEGAAEAPAEPAAPAAETPAEAPAAEAPAADAPAEAITNEDTSEAPGD</sequence>
<evidence type="ECO:0000313" key="2">
    <source>
        <dbReference type="EMBL" id="AUH63165.1"/>
    </source>
</evidence>
<feature type="compositionally biased region" description="Low complexity" evidence="1">
    <location>
        <begin position="44"/>
        <end position="86"/>
    </location>
</feature>